<feature type="compositionally biased region" description="Acidic residues" evidence="1">
    <location>
        <begin position="67"/>
        <end position="82"/>
    </location>
</feature>
<keyword evidence="2" id="KW-1133">Transmembrane helix</keyword>
<feature type="region of interest" description="Disordered" evidence="1">
    <location>
        <begin position="1"/>
        <end position="22"/>
    </location>
</feature>
<feature type="transmembrane region" description="Helical" evidence="2">
    <location>
        <begin position="32"/>
        <end position="57"/>
    </location>
</feature>
<organism evidence="3">
    <name type="scientific">hydrothermal vent metagenome</name>
    <dbReference type="NCBI Taxonomy" id="652676"/>
    <lineage>
        <taxon>unclassified sequences</taxon>
        <taxon>metagenomes</taxon>
        <taxon>ecological metagenomes</taxon>
    </lineage>
</organism>
<keyword evidence="2" id="KW-0812">Transmembrane</keyword>
<evidence type="ECO:0000256" key="2">
    <source>
        <dbReference type="SAM" id="Phobius"/>
    </source>
</evidence>
<dbReference type="AlphaFoldDB" id="A0A3B0YBB5"/>
<name>A0A3B0YBB5_9ZZZZ</name>
<gene>
    <name evidence="3" type="ORF">MNBD_GAMMA14-1745</name>
</gene>
<sequence>EPEAELVVEEPEAAVTEDEAVEEKPAKKKMGLGMAIGIFAGINVLLGVIGFGVWWFLKRRKKKGADDESEEDDEADEEEGGK</sequence>
<feature type="compositionally biased region" description="Acidic residues" evidence="1">
    <location>
        <begin position="1"/>
        <end position="21"/>
    </location>
</feature>
<dbReference type="EMBL" id="UOFM01000247">
    <property type="protein sequence ID" value="VAW78148.1"/>
    <property type="molecule type" value="Genomic_DNA"/>
</dbReference>
<accession>A0A3B0YBB5</accession>
<evidence type="ECO:0000313" key="3">
    <source>
        <dbReference type="EMBL" id="VAW78148.1"/>
    </source>
</evidence>
<evidence type="ECO:0000256" key="1">
    <source>
        <dbReference type="SAM" id="MobiDB-lite"/>
    </source>
</evidence>
<reference evidence="3" key="1">
    <citation type="submission" date="2018-06" db="EMBL/GenBank/DDBJ databases">
        <authorList>
            <person name="Zhirakovskaya E."/>
        </authorList>
    </citation>
    <scope>NUCLEOTIDE SEQUENCE</scope>
</reference>
<feature type="region of interest" description="Disordered" evidence="1">
    <location>
        <begin position="61"/>
        <end position="82"/>
    </location>
</feature>
<feature type="non-terminal residue" evidence="3">
    <location>
        <position position="1"/>
    </location>
</feature>
<proteinExistence type="predicted"/>
<evidence type="ECO:0008006" key="4">
    <source>
        <dbReference type="Google" id="ProtNLM"/>
    </source>
</evidence>
<protein>
    <recommendedName>
        <fullName evidence="4">DUF4366 domain-containing protein</fullName>
    </recommendedName>
</protein>
<keyword evidence="2" id="KW-0472">Membrane</keyword>